<dbReference type="AlphaFoldDB" id="X7ZWN6"/>
<accession>X7ZWN6</accession>
<reference evidence="1" key="1">
    <citation type="submission" date="2014-01" db="EMBL/GenBank/DDBJ databases">
        <authorList>
            <person name="Brown-Elliot B."/>
            <person name="Wallace R."/>
            <person name="Lenaerts A."/>
            <person name="Ordway D."/>
            <person name="DeGroote M.A."/>
            <person name="Parker T."/>
            <person name="Sizemore C."/>
            <person name="Tallon L.J."/>
            <person name="Sadzewicz L.K."/>
            <person name="Sengamalay N."/>
            <person name="Fraser C.M."/>
            <person name="Hine E."/>
            <person name="Shefchek K.A."/>
            <person name="Das S.P."/>
            <person name="Tettelin H."/>
        </authorList>
    </citation>
    <scope>NUCLEOTIDE SEQUENCE [LARGE SCALE GENOMIC DNA]</scope>
    <source>
        <strain evidence="1">4042</strain>
    </source>
</reference>
<sequence>MRWCKLFQAARTVRNTMVVDFTQGYRRLENPPTDWAKLR</sequence>
<name>X7ZWN6_MYCXE</name>
<organism evidence="1">
    <name type="scientific">Mycobacterium xenopi 4042</name>
    <dbReference type="NCBI Taxonomy" id="1299334"/>
    <lineage>
        <taxon>Bacteria</taxon>
        <taxon>Bacillati</taxon>
        <taxon>Actinomycetota</taxon>
        <taxon>Actinomycetes</taxon>
        <taxon>Mycobacteriales</taxon>
        <taxon>Mycobacteriaceae</taxon>
        <taxon>Mycobacterium</taxon>
    </lineage>
</organism>
<proteinExistence type="predicted"/>
<dbReference type="PATRIC" id="fig|1299334.3.peg.7598"/>
<protein>
    <submittedName>
        <fullName evidence="1">Uncharacterized protein</fullName>
    </submittedName>
</protein>
<comment type="caution">
    <text evidence="1">The sequence shown here is derived from an EMBL/GenBank/DDBJ whole genome shotgun (WGS) entry which is preliminary data.</text>
</comment>
<evidence type="ECO:0000313" key="1">
    <source>
        <dbReference type="EMBL" id="EUA23664.1"/>
    </source>
</evidence>
<dbReference type="EMBL" id="JAOB01000069">
    <property type="protein sequence ID" value="EUA23664.1"/>
    <property type="molecule type" value="Genomic_DNA"/>
</dbReference>
<gene>
    <name evidence="1" type="ORF">I553_5653</name>
</gene>